<keyword evidence="2" id="KW-0808">Transferase</keyword>
<dbReference type="PANTHER" id="PTHR42743">
    <property type="entry name" value="AMINO-ACID AMINOTRANSFERASE"/>
    <property type="match status" value="1"/>
</dbReference>
<accession>A0A392P5R4</accession>
<proteinExistence type="inferred from homology"/>
<feature type="non-terminal residue" evidence="2">
    <location>
        <position position="1"/>
    </location>
</feature>
<dbReference type="PANTHER" id="PTHR42743:SF11">
    <property type="entry name" value="AMINODEOXYCHORISMATE LYASE"/>
    <property type="match status" value="1"/>
</dbReference>
<sequence>LAEWKPPVYDNKHGIVLVTAATLRNSPKSLDSKIHHNNLLNNILAKVNP</sequence>
<protein>
    <submittedName>
        <fullName evidence="2">Branched-chain-amino-acid aminotransferase-like protein</fullName>
    </submittedName>
</protein>
<comment type="similarity">
    <text evidence="1">Belongs to the class-IV pyridoxal-phosphate-dependent aminotransferase family.</text>
</comment>
<organism evidence="2 3">
    <name type="scientific">Trifolium medium</name>
    <dbReference type="NCBI Taxonomy" id="97028"/>
    <lineage>
        <taxon>Eukaryota</taxon>
        <taxon>Viridiplantae</taxon>
        <taxon>Streptophyta</taxon>
        <taxon>Embryophyta</taxon>
        <taxon>Tracheophyta</taxon>
        <taxon>Spermatophyta</taxon>
        <taxon>Magnoliopsida</taxon>
        <taxon>eudicotyledons</taxon>
        <taxon>Gunneridae</taxon>
        <taxon>Pentapetalae</taxon>
        <taxon>rosids</taxon>
        <taxon>fabids</taxon>
        <taxon>Fabales</taxon>
        <taxon>Fabaceae</taxon>
        <taxon>Papilionoideae</taxon>
        <taxon>50 kb inversion clade</taxon>
        <taxon>NPAAA clade</taxon>
        <taxon>Hologalegina</taxon>
        <taxon>IRL clade</taxon>
        <taxon>Trifolieae</taxon>
        <taxon>Trifolium</taxon>
    </lineage>
</organism>
<name>A0A392P5R4_9FABA</name>
<evidence type="ECO:0000313" key="2">
    <source>
        <dbReference type="EMBL" id="MCI07357.1"/>
    </source>
</evidence>
<dbReference type="EMBL" id="LXQA010065121">
    <property type="protein sequence ID" value="MCI07357.1"/>
    <property type="molecule type" value="Genomic_DNA"/>
</dbReference>
<dbReference type="Proteomes" id="UP000265520">
    <property type="component" value="Unassembled WGS sequence"/>
</dbReference>
<comment type="caution">
    <text evidence="2">The sequence shown here is derived from an EMBL/GenBank/DDBJ whole genome shotgun (WGS) entry which is preliminary data.</text>
</comment>
<dbReference type="GO" id="GO:0019752">
    <property type="term" value="P:carboxylic acid metabolic process"/>
    <property type="evidence" value="ECO:0007669"/>
    <property type="project" value="TreeGrafter"/>
</dbReference>
<keyword evidence="2" id="KW-0032">Aminotransferase</keyword>
<reference evidence="2 3" key="1">
    <citation type="journal article" date="2018" name="Front. Plant Sci.">
        <title>Red Clover (Trifolium pratense) and Zigzag Clover (T. medium) - A Picture of Genomic Similarities and Differences.</title>
        <authorList>
            <person name="Dluhosova J."/>
            <person name="Istvanek J."/>
            <person name="Nedelnik J."/>
            <person name="Repkova J."/>
        </authorList>
    </citation>
    <scope>NUCLEOTIDE SEQUENCE [LARGE SCALE GENOMIC DNA]</scope>
    <source>
        <strain evidence="3">cv. 10/8</strain>
        <tissue evidence="2">Leaf</tissue>
    </source>
</reference>
<evidence type="ECO:0000256" key="1">
    <source>
        <dbReference type="ARBA" id="ARBA00009320"/>
    </source>
</evidence>
<keyword evidence="3" id="KW-1185">Reference proteome</keyword>
<evidence type="ECO:0000313" key="3">
    <source>
        <dbReference type="Proteomes" id="UP000265520"/>
    </source>
</evidence>
<dbReference type="GO" id="GO:0008483">
    <property type="term" value="F:transaminase activity"/>
    <property type="evidence" value="ECO:0007669"/>
    <property type="project" value="UniProtKB-KW"/>
</dbReference>
<dbReference type="AlphaFoldDB" id="A0A392P5R4"/>
<dbReference type="InterPro" id="IPR050571">
    <property type="entry name" value="Class-IV_PLP-Dep_Aminotrnsfr"/>
</dbReference>